<proteinExistence type="predicted"/>
<dbReference type="EMBL" id="BRYB01002187">
    <property type="protein sequence ID" value="GMI40924.1"/>
    <property type="molecule type" value="Genomic_DNA"/>
</dbReference>
<keyword evidence="3" id="KW-1185">Reference proteome</keyword>
<evidence type="ECO:0000313" key="2">
    <source>
        <dbReference type="EMBL" id="GMI40924.1"/>
    </source>
</evidence>
<feature type="region of interest" description="Disordered" evidence="1">
    <location>
        <begin position="244"/>
        <end position="263"/>
    </location>
</feature>
<evidence type="ECO:0000313" key="3">
    <source>
        <dbReference type="Proteomes" id="UP001165060"/>
    </source>
</evidence>
<comment type="caution">
    <text evidence="2">The sequence shown here is derived from an EMBL/GenBank/DDBJ whole genome shotgun (WGS) entry which is preliminary data.</text>
</comment>
<protein>
    <submittedName>
        <fullName evidence="2">Uncharacterized protein</fullName>
    </submittedName>
</protein>
<dbReference type="Proteomes" id="UP001165060">
    <property type="component" value="Unassembled WGS sequence"/>
</dbReference>
<organism evidence="2 3">
    <name type="scientific">Tetraparma gracilis</name>
    <dbReference type="NCBI Taxonomy" id="2962635"/>
    <lineage>
        <taxon>Eukaryota</taxon>
        <taxon>Sar</taxon>
        <taxon>Stramenopiles</taxon>
        <taxon>Ochrophyta</taxon>
        <taxon>Bolidophyceae</taxon>
        <taxon>Parmales</taxon>
        <taxon>Triparmaceae</taxon>
        <taxon>Tetraparma</taxon>
    </lineage>
</organism>
<evidence type="ECO:0000256" key="1">
    <source>
        <dbReference type="SAM" id="MobiDB-lite"/>
    </source>
</evidence>
<gene>
    <name evidence="2" type="ORF">TeGR_g12840</name>
</gene>
<name>A0ABQ6N4Y2_9STRA</name>
<reference evidence="2 3" key="1">
    <citation type="journal article" date="2023" name="Commun. Biol.">
        <title>Genome analysis of Parmales, the sister group of diatoms, reveals the evolutionary specialization of diatoms from phago-mixotrophs to photoautotrophs.</title>
        <authorList>
            <person name="Ban H."/>
            <person name="Sato S."/>
            <person name="Yoshikawa S."/>
            <person name="Yamada K."/>
            <person name="Nakamura Y."/>
            <person name="Ichinomiya M."/>
            <person name="Sato N."/>
            <person name="Blanc-Mathieu R."/>
            <person name="Endo H."/>
            <person name="Kuwata A."/>
            <person name="Ogata H."/>
        </authorList>
    </citation>
    <scope>NUCLEOTIDE SEQUENCE [LARGE SCALE GENOMIC DNA]</scope>
</reference>
<sequence length="408" mass="43980">NGVRASVQPTEKGIDEMQALLVTAEGLDMAPGSVIQKLVRLKDGSPGPLVVFERDAVSGMSPEALKHRLENTGHFDLILHSKINKKSRTKAWLAGETIRVQTMAVPGVVVRIFTDFAHFLHGNPVRVEDMGQGFGCMRFVFFVSKTIADAEGKYSKTAQNFAKKKRVEDRKLVRQIQAYGGDSLVESAKSAAKQSLPDMIRPVRQHLVRTGPGSNLAYSEEREKNKEGASYLSVGYGIQDDLGQHELKETPGGGPQPPDGNSIRIPRITSKKNNEGFGVITAAIASLSGRTAQLLSRTALGSRILGGINGSLNGSLENGSMFCFPPGEAQQASQKAAGDTTAHVFPSTQVAVRLGGILENLAEGFENAGVPYHTDADNKLAEIELADGTIFRYTTTILYTECDDRQVA</sequence>
<feature type="non-terminal residue" evidence="2">
    <location>
        <position position="1"/>
    </location>
</feature>
<accession>A0ABQ6N4Y2</accession>